<name>Q4SMT0_TETNG</name>
<proteinExistence type="predicted"/>
<dbReference type="EMBL" id="CAAE01014545">
    <property type="protein sequence ID" value="CAF98052.1"/>
    <property type="molecule type" value="Genomic_DNA"/>
</dbReference>
<accession>Q4SMT0</accession>
<reference evidence="2" key="2">
    <citation type="submission" date="2004-02" db="EMBL/GenBank/DDBJ databases">
        <authorList>
            <consortium name="Genoscope"/>
            <consortium name="Whitehead Institute Centre for Genome Research"/>
        </authorList>
    </citation>
    <scope>NUCLEOTIDE SEQUENCE</scope>
</reference>
<dbReference type="Gene3D" id="1.20.1070.10">
    <property type="entry name" value="Rhodopsin 7-helix transmembrane proteins"/>
    <property type="match status" value="1"/>
</dbReference>
<organism evidence="2">
    <name type="scientific">Tetraodon nigroviridis</name>
    <name type="common">Spotted green pufferfish</name>
    <name type="synonym">Chelonodon nigroviridis</name>
    <dbReference type="NCBI Taxonomy" id="99883"/>
    <lineage>
        <taxon>Eukaryota</taxon>
        <taxon>Metazoa</taxon>
        <taxon>Chordata</taxon>
        <taxon>Craniata</taxon>
        <taxon>Vertebrata</taxon>
        <taxon>Euteleostomi</taxon>
        <taxon>Actinopterygii</taxon>
        <taxon>Neopterygii</taxon>
        <taxon>Teleostei</taxon>
        <taxon>Neoteleostei</taxon>
        <taxon>Acanthomorphata</taxon>
        <taxon>Eupercaria</taxon>
        <taxon>Tetraodontiformes</taxon>
        <taxon>Tetradontoidea</taxon>
        <taxon>Tetraodontidae</taxon>
        <taxon>Tetraodon</taxon>
    </lineage>
</organism>
<gene>
    <name evidence="2" type="ORF">GSTENG00015609001</name>
</gene>
<evidence type="ECO:0000256" key="1">
    <source>
        <dbReference type="SAM" id="MobiDB-lite"/>
    </source>
</evidence>
<comment type="caution">
    <text evidence="2">The sequence shown here is derived from an EMBL/GenBank/DDBJ whole genome shotgun (WGS) entry which is preliminary data.</text>
</comment>
<reference evidence="2" key="1">
    <citation type="journal article" date="2004" name="Nature">
        <title>Genome duplication in the teleost fish Tetraodon nigroviridis reveals the early vertebrate proto-karyotype.</title>
        <authorList>
            <person name="Jaillon O."/>
            <person name="Aury J.-M."/>
            <person name="Brunet F."/>
            <person name="Petit J.-L."/>
            <person name="Stange-Thomann N."/>
            <person name="Mauceli E."/>
            <person name="Bouneau L."/>
            <person name="Fischer C."/>
            <person name="Ozouf-Costaz C."/>
            <person name="Bernot A."/>
            <person name="Nicaud S."/>
            <person name="Jaffe D."/>
            <person name="Fisher S."/>
            <person name="Lutfalla G."/>
            <person name="Dossat C."/>
            <person name="Segurens B."/>
            <person name="Dasilva C."/>
            <person name="Salanoubat M."/>
            <person name="Levy M."/>
            <person name="Boudet N."/>
            <person name="Castellano S."/>
            <person name="Anthouard V."/>
            <person name="Jubin C."/>
            <person name="Castelli V."/>
            <person name="Katinka M."/>
            <person name="Vacherie B."/>
            <person name="Biemont C."/>
            <person name="Skalli Z."/>
            <person name="Cattolico L."/>
            <person name="Poulain J."/>
            <person name="De Berardinis V."/>
            <person name="Cruaud C."/>
            <person name="Duprat S."/>
            <person name="Brottier P."/>
            <person name="Coutanceau J.-P."/>
            <person name="Gouzy J."/>
            <person name="Parra G."/>
            <person name="Lardier G."/>
            <person name="Chapple C."/>
            <person name="McKernan K.J."/>
            <person name="McEwan P."/>
            <person name="Bosak S."/>
            <person name="Kellis M."/>
            <person name="Volff J.-N."/>
            <person name="Guigo R."/>
            <person name="Zody M.C."/>
            <person name="Mesirov J."/>
            <person name="Lindblad-Toh K."/>
            <person name="Birren B."/>
            <person name="Nusbaum C."/>
            <person name="Kahn D."/>
            <person name="Robinson-Rechavi M."/>
            <person name="Laudet V."/>
            <person name="Schachter V."/>
            <person name="Quetier F."/>
            <person name="Saurin W."/>
            <person name="Scarpelli C."/>
            <person name="Wincker P."/>
            <person name="Lander E.S."/>
            <person name="Weissenbach J."/>
            <person name="Roest Crollius H."/>
        </authorList>
    </citation>
    <scope>NUCLEOTIDE SEQUENCE [LARGE SCALE GENOMIC DNA]</scope>
</reference>
<evidence type="ECO:0000313" key="2">
    <source>
        <dbReference type="EMBL" id="CAF98052.1"/>
    </source>
</evidence>
<protein>
    <submittedName>
        <fullName evidence="2">(spotted green pufferfish) hypothetical protein</fullName>
    </submittedName>
</protein>
<sequence>MGHSLETPLKMTFLLGYIHTCLRPLLYLSLSAGFRAQALALLRCAPPRPVGSLWGLGLGEDGQTEQSHKDEEQEQEQMTRDHHMRVSAHC</sequence>
<dbReference type="KEGG" id="tng:GSTEN00015609G001"/>
<feature type="region of interest" description="Disordered" evidence="1">
    <location>
        <begin position="55"/>
        <end position="90"/>
    </location>
</feature>
<dbReference type="AlphaFoldDB" id="Q4SMT0"/>
<feature type="compositionally biased region" description="Basic and acidic residues" evidence="1">
    <location>
        <begin position="66"/>
        <end position="81"/>
    </location>
</feature>